<evidence type="ECO:0000256" key="1">
    <source>
        <dbReference type="ARBA" id="ARBA00022786"/>
    </source>
</evidence>
<dbReference type="GO" id="GO:0031146">
    <property type="term" value="P:SCF-dependent proteasomal ubiquitin-dependent protein catabolic process"/>
    <property type="evidence" value="ECO:0007669"/>
    <property type="project" value="TreeGrafter"/>
</dbReference>
<sequence>MSATPSNSAPSNQTLAAQQYAAGIQHEQEGSLSHAMICFQKAFKLDPDVDVVFKARRASSSSTTDWDEDEDEGHLTHLPNPANLAALFSQESLCYTARKKNKPVHINRLPSEMLVAVLCELSLQSLGTIAQFALVCKPFYLLTRSPTLWRHASEFLFKQPQALPLAPFDQLPRYSHNWMTMMKCRPRLRFDGVYISVCKYVRPGESETPWTRPVHLVTHYRYIRFYPDGTMVHLLTNEEPNKWDGATKVQVQMEECTRPVEKFTMDFDIQHPYPNTKDKRRPYKLQLTTYSSQRTDREEMNLYSLSHVKPFLFSRVISYHVAF</sequence>
<organism evidence="4 5">
    <name type="scientific">Hesseltinella vesiculosa</name>
    <dbReference type="NCBI Taxonomy" id="101127"/>
    <lineage>
        <taxon>Eukaryota</taxon>
        <taxon>Fungi</taxon>
        <taxon>Fungi incertae sedis</taxon>
        <taxon>Mucoromycota</taxon>
        <taxon>Mucoromycotina</taxon>
        <taxon>Mucoromycetes</taxon>
        <taxon>Mucorales</taxon>
        <taxon>Cunninghamellaceae</taxon>
        <taxon>Hesseltinella</taxon>
    </lineage>
</organism>
<feature type="repeat" description="TPR" evidence="2">
    <location>
        <begin position="16"/>
        <end position="49"/>
    </location>
</feature>
<dbReference type="PANTHER" id="PTHR12874">
    <property type="entry name" value="F-BOX ONLY PROTEIN 48-RELATED"/>
    <property type="match status" value="1"/>
</dbReference>
<name>A0A1X2GHK4_9FUNG</name>
<evidence type="ECO:0000256" key="2">
    <source>
        <dbReference type="PROSITE-ProRule" id="PRU00339"/>
    </source>
</evidence>
<dbReference type="Pfam" id="PF12937">
    <property type="entry name" value="F-box-like"/>
    <property type="match status" value="1"/>
</dbReference>
<dbReference type="GO" id="GO:0005737">
    <property type="term" value="C:cytoplasm"/>
    <property type="evidence" value="ECO:0007669"/>
    <property type="project" value="TreeGrafter"/>
</dbReference>
<dbReference type="Pfam" id="PF19270">
    <property type="entry name" value="FBO_C"/>
    <property type="match status" value="1"/>
</dbReference>
<gene>
    <name evidence="4" type="ORF">DM01DRAFT_325122</name>
</gene>
<dbReference type="PROSITE" id="PS50181">
    <property type="entry name" value="FBOX"/>
    <property type="match status" value="1"/>
</dbReference>
<protein>
    <recommendedName>
        <fullName evidence="3">F-box domain-containing protein</fullName>
    </recommendedName>
</protein>
<keyword evidence="1" id="KW-0833">Ubl conjugation pathway</keyword>
<dbReference type="Proteomes" id="UP000242146">
    <property type="component" value="Unassembled WGS sequence"/>
</dbReference>
<comment type="caution">
    <text evidence="4">The sequence shown here is derived from an EMBL/GenBank/DDBJ whole genome shotgun (WGS) entry which is preliminary data.</text>
</comment>
<dbReference type="InterPro" id="IPR019734">
    <property type="entry name" value="TPR_rpt"/>
</dbReference>
<keyword evidence="5" id="KW-1185">Reference proteome</keyword>
<dbReference type="CDD" id="cd22089">
    <property type="entry name" value="F-box_FBXO9"/>
    <property type="match status" value="1"/>
</dbReference>
<accession>A0A1X2GHK4</accession>
<dbReference type="PANTHER" id="PTHR12874:SF9">
    <property type="entry name" value="F-BOX ONLY PROTEIN 48"/>
    <property type="match status" value="1"/>
</dbReference>
<evidence type="ECO:0000259" key="3">
    <source>
        <dbReference type="PROSITE" id="PS50181"/>
    </source>
</evidence>
<evidence type="ECO:0000313" key="4">
    <source>
        <dbReference type="EMBL" id="ORX53225.1"/>
    </source>
</evidence>
<dbReference type="AlphaFoldDB" id="A0A1X2GHK4"/>
<reference evidence="4 5" key="1">
    <citation type="submission" date="2016-07" db="EMBL/GenBank/DDBJ databases">
        <title>Pervasive Adenine N6-methylation of Active Genes in Fungi.</title>
        <authorList>
            <consortium name="DOE Joint Genome Institute"/>
            <person name="Mondo S.J."/>
            <person name="Dannebaum R.O."/>
            <person name="Kuo R.C."/>
            <person name="Labutti K."/>
            <person name="Haridas S."/>
            <person name="Kuo A."/>
            <person name="Salamov A."/>
            <person name="Ahrendt S.R."/>
            <person name="Lipzen A."/>
            <person name="Sullivan W."/>
            <person name="Andreopoulos W.B."/>
            <person name="Clum A."/>
            <person name="Lindquist E."/>
            <person name="Daum C."/>
            <person name="Ramamoorthy G.K."/>
            <person name="Gryganskyi A."/>
            <person name="Culley D."/>
            <person name="Magnuson J.K."/>
            <person name="James T.Y."/>
            <person name="O'Malley M.A."/>
            <person name="Stajich J.E."/>
            <person name="Spatafora J.W."/>
            <person name="Visel A."/>
            <person name="Grigoriev I.V."/>
        </authorList>
    </citation>
    <scope>NUCLEOTIDE SEQUENCE [LARGE SCALE GENOMIC DNA]</scope>
    <source>
        <strain evidence="4 5">NRRL 3301</strain>
    </source>
</reference>
<dbReference type="OrthoDB" id="2117972at2759"/>
<dbReference type="InterPro" id="IPR001810">
    <property type="entry name" value="F-box_dom"/>
</dbReference>
<feature type="domain" description="F-box" evidence="3">
    <location>
        <begin position="103"/>
        <end position="152"/>
    </location>
</feature>
<dbReference type="PROSITE" id="PS50005">
    <property type="entry name" value="TPR"/>
    <property type="match status" value="1"/>
</dbReference>
<keyword evidence="2" id="KW-0802">TPR repeat</keyword>
<evidence type="ECO:0000313" key="5">
    <source>
        <dbReference type="Proteomes" id="UP000242146"/>
    </source>
</evidence>
<dbReference type="SUPFAM" id="SSF81383">
    <property type="entry name" value="F-box domain"/>
    <property type="match status" value="1"/>
</dbReference>
<dbReference type="InterPro" id="IPR045464">
    <property type="entry name" value="Hrt3/FBXO9_C"/>
</dbReference>
<dbReference type="InterPro" id="IPR036047">
    <property type="entry name" value="F-box-like_dom_sf"/>
</dbReference>
<dbReference type="GO" id="GO:0019005">
    <property type="term" value="C:SCF ubiquitin ligase complex"/>
    <property type="evidence" value="ECO:0007669"/>
    <property type="project" value="TreeGrafter"/>
</dbReference>
<proteinExistence type="predicted"/>
<dbReference type="Gene3D" id="1.20.1280.50">
    <property type="match status" value="1"/>
</dbReference>
<dbReference type="STRING" id="101127.A0A1X2GHK4"/>
<dbReference type="EMBL" id="MCGT01000016">
    <property type="protein sequence ID" value="ORX53225.1"/>
    <property type="molecule type" value="Genomic_DNA"/>
</dbReference>